<dbReference type="InParanoid" id="A0A2K1JYD2"/>
<dbReference type="EMBL" id="ABEU02000010">
    <property type="protein sequence ID" value="PNR46536.1"/>
    <property type="molecule type" value="Genomic_DNA"/>
</dbReference>
<reference evidence="1 3" key="1">
    <citation type="journal article" date="2008" name="Science">
        <title>The Physcomitrella genome reveals evolutionary insights into the conquest of land by plants.</title>
        <authorList>
            <person name="Rensing S."/>
            <person name="Lang D."/>
            <person name="Zimmer A."/>
            <person name="Terry A."/>
            <person name="Salamov A."/>
            <person name="Shapiro H."/>
            <person name="Nishiyama T."/>
            <person name="Perroud P.-F."/>
            <person name="Lindquist E."/>
            <person name="Kamisugi Y."/>
            <person name="Tanahashi T."/>
            <person name="Sakakibara K."/>
            <person name="Fujita T."/>
            <person name="Oishi K."/>
            <person name="Shin-I T."/>
            <person name="Kuroki Y."/>
            <person name="Toyoda A."/>
            <person name="Suzuki Y."/>
            <person name="Hashimoto A."/>
            <person name="Yamaguchi K."/>
            <person name="Sugano A."/>
            <person name="Kohara Y."/>
            <person name="Fujiyama A."/>
            <person name="Anterola A."/>
            <person name="Aoki S."/>
            <person name="Ashton N."/>
            <person name="Barbazuk W.B."/>
            <person name="Barker E."/>
            <person name="Bennetzen J."/>
            <person name="Bezanilla M."/>
            <person name="Blankenship R."/>
            <person name="Cho S.H."/>
            <person name="Dutcher S."/>
            <person name="Estelle M."/>
            <person name="Fawcett J.A."/>
            <person name="Gundlach H."/>
            <person name="Hanada K."/>
            <person name="Heyl A."/>
            <person name="Hicks K.A."/>
            <person name="Hugh J."/>
            <person name="Lohr M."/>
            <person name="Mayer K."/>
            <person name="Melkozernov A."/>
            <person name="Murata T."/>
            <person name="Nelson D."/>
            <person name="Pils B."/>
            <person name="Prigge M."/>
            <person name="Reiss B."/>
            <person name="Renner T."/>
            <person name="Rombauts S."/>
            <person name="Rushton P."/>
            <person name="Sanderfoot A."/>
            <person name="Schween G."/>
            <person name="Shiu S.-H."/>
            <person name="Stueber K."/>
            <person name="Theodoulou F.L."/>
            <person name="Tu H."/>
            <person name="Van de Peer Y."/>
            <person name="Verrier P.J."/>
            <person name="Waters E."/>
            <person name="Wood A."/>
            <person name="Yang L."/>
            <person name="Cove D."/>
            <person name="Cuming A."/>
            <person name="Hasebe M."/>
            <person name="Lucas S."/>
            <person name="Mishler D.B."/>
            <person name="Reski R."/>
            <person name="Grigoriev I."/>
            <person name="Quatrano R.S."/>
            <person name="Boore J.L."/>
        </authorList>
    </citation>
    <scope>NUCLEOTIDE SEQUENCE [LARGE SCALE GENOMIC DNA]</scope>
    <source>
        <strain evidence="2 3">cv. Gransden 2004</strain>
    </source>
</reference>
<dbReference type="Gramene" id="Pp3c10_9460V3.1">
    <property type="protein sequence ID" value="Pp3c10_9460V3.1"/>
    <property type="gene ID" value="Pp3c10_9460"/>
</dbReference>
<reference evidence="1 3" key="2">
    <citation type="journal article" date="2018" name="Plant J.">
        <title>The Physcomitrella patens chromosome-scale assembly reveals moss genome structure and evolution.</title>
        <authorList>
            <person name="Lang D."/>
            <person name="Ullrich K.K."/>
            <person name="Murat F."/>
            <person name="Fuchs J."/>
            <person name="Jenkins J."/>
            <person name="Haas F.B."/>
            <person name="Piednoel M."/>
            <person name="Gundlach H."/>
            <person name="Van Bel M."/>
            <person name="Meyberg R."/>
            <person name="Vives C."/>
            <person name="Morata J."/>
            <person name="Symeonidi A."/>
            <person name="Hiss M."/>
            <person name="Muchero W."/>
            <person name="Kamisugi Y."/>
            <person name="Saleh O."/>
            <person name="Blanc G."/>
            <person name="Decker E.L."/>
            <person name="van Gessel N."/>
            <person name="Grimwood J."/>
            <person name="Hayes R.D."/>
            <person name="Graham S.W."/>
            <person name="Gunter L.E."/>
            <person name="McDaniel S.F."/>
            <person name="Hoernstein S.N.W."/>
            <person name="Larsson A."/>
            <person name="Li F.W."/>
            <person name="Perroud P.F."/>
            <person name="Phillips J."/>
            <person name="Ranjan P."/>
            <person name="Rokshar D.S."/>
            <person name="Rothfels C.J."/>
            <person name="Schneider L."/>
            <person name="Shu S."/>
            <person name="Stevenson D.W."/>
            <person name="Thummler F."/>
            <person name="Tillich M."/>
            <person name="Villarreal Aguilar J.C."/>
            <person name="Widiez T."/>
            <person name="Wong G.K."/>
            <person name="Wymore A."/>
            <person name="Zhang Y."/>
            <person name="Zimmer A.D."/>
            <person name="Quatrano R.S."/>
            <person name="Mayer K.F.X."/>
            <person name="Goodstein D."/>
            <person name="Casacuberta J.M."/>
            <person name="Vandepoele K."/>
            <person name="Reski R."/>
            <person name="Cuming A.C."/>
            <person name="Tuskan G.A."/>
            <person name="Maumus F."/>
            <person name="Salse J."/>
            <person name="Schmutz J."/>
            <person name="Rensing S.A."/>
        </authorList>
    </citation>
    <scope>NUCLEOTIDE SEQUENCE [LARGE SCALE GENOMIC DNA]</scope>
    <source>
        <strain evidence="2 3">cv. Gransden 2004</strain>
    </source>
</reference>
<protein>
    <submittedName>
        <fullName evidence="1 2">Uncharacterized protein</fullName>
    </submittedName>
</protein>
<proteinExistence type="predicted"/>
<organism evidence="1">
    <name type="scientific">Physcomitrium patens</name>
    <name type="common">Spreading-leaved earth moss</name>
    <name type="synonym">Physcomitrella patens</name>
    <dbReference type="NCBI Taxonomy" id="3218"/>
    <lineage>
        <taxon>Eukaryota</taxon>
        <taxon>Viridiplantae</taxon>
        <taxon>Streptophyta</taxon>
        <taxon>Embryophyta</taxon>
        <taxon>Bryophyta</taxon>
        <taxon>Bryophytina</taxon>
        <taxon>Bryopsida</taxon>
        <taxon>Funariidae</taxon>
        <taxon>Funariales</taxon>
        <taxon>Funariaceae</taxon>
        <taxon>Physcomitrium</taxon>
    </lineage>
</organism>
<dbReference type="AlphaFoldDB" id="A0A2K1JYD2"/>
<sequence length="84" mass="9242">MLLLRVLEICVIRGNSKISFTSNCIAPIVGLQYLQAMETHTEPWHLCLAILRTLQMGSRGRVMHMGSAVEITMVATIPAASQSM</sequence>
<gene>
    <name evidence="1" type="ORF">PHYPA_013655</name>
</gene>
<evidence type="ECO:0000313" key="1">
    <source>
        <dbReference type="EMBL" id="PNR46536.1"/>
    </source>
</evidence>
<evidence type="ECO:0000313" key="3">
    <source>
        <dbReference type="Proteomes" id="UP000006727"/>
    </source>
</evidence>
<reference evidence="2" key="3">
    <citation type="submission" date="2020-12" db="UniProtKB">
        <authorList>
            <consortium name="EnsemblPlants"/>
        </authorList>
    </citation>
    <scope>IDENTIFICATION</scope>
</reference>
<name>A0A2K1JYD2_PHYPA</name>
<accession>A0A2K1JYD2</accession>
<dbReference type="Proteomes" id="UP000006727">
    <property type="component" value="Chromosome 10"/>
</dbReference>
<dbReference type="EnsemblPlants" id="Pp3c10_9460V3.1">
    <property type="protein sequence ID" value="Pp3c10_9460V3.1"/>
    <property type="gene ID" value="Pp3c10_9460"/>
</dbReference>
<evidence type="ECO:0000313" key="2">
    <source>
        <dbReference type="EnsemblPlants" id="Pp3c10_9460V3.1"/>
    </source>
</evidence>
<keyword evidence="3" id="KW-1185">Reference proteome</keyword>